<dbReference type="EC" id="1.1.1.37" evidence="11"/>
<dbReference type="GO" id="GO:0005739">
    <property type="term" value="C:mitochondrion"/>
    <property type="evidence" value="ECO:0007669"/>
    <property type="project" value="TreeGrafter"/>
</dbReference>
<evidence type="ECO:0000256" key="11">
    <source>
        <dbReference type="RuleBase" id="RU003405"/>
    </source>
</evidence>
<dbReference type="PANTHER" id="PTHR11540:SF16">
    <property type="entry name" value="MALATE DEHYDROGENASE, MITOCHONDRIAL"/>
    <property type="match status" value="1"/>
</dbReference>
<evidence type="ECO:0000256" key="8">
    <source>
        <dbReference type="PIRSR" id="PIRSR000102-2"/>
    </source>
</evidence>
<comment type="caution">
    <text evidence="14">The sequence shown here is derived from an EMBL/GenBank/DDBJ whole genome shotgun (WGS) entry which is preliminary data.</text>
</comment>
<feature type="binding site" evidence="9">
    <location>
        <begin position="169"/>
        <end position="171"/>
    </location>
    <ligand>
        <name>NAD(+)</name>
        <dbReference type="ChEBI" id="CHEBI:57540"/>
    </ligand>
</feature>
<dbReference type="CDD" id="cd01337">
    <property type="entry name" value="MDH_glyoxysomal_mitochondrial"/>
    <property type="match status" value="1"/>
</dbReference>
<comment type="subunit">
    <text evidence="2">Homodimer.</text>
</comment>
<evidence type="ECO:0000256" key="9">
    <source>
        <dbReference type="PIRSR" id="PIRSR000102-3"/>
    </source>
</evidence>
<keyword evidence="3 11" id="KW-0816">Tricarboxylic acid cycle</keyword>
<keyword evidence="5 9" id="KW-0520">NAD</keyword>
<gene>
    <name evidence="14" type="ORF">QR98_0106050</name>
</gene>
<dbReference type="PROSITE" id="PS00068">
    <property type="entry name" value="MDH"/>
    <property type="match status" value="1"/>
</dbReference>
<evidence type="ECO:0000259" key="13">
    <source>
        <dbReference type="Pfam" id="PF02866"/>
    </source>
</evidence>
<protein>
    <recommendedName>
        <fullName evidence="11">Malate dehydrogenase</fullName>
        <ecNumber evidence="11">1.1.1.37</ecNumber>
    </recommendedName>
</protein>
<feature type="active site" description="Proton acceptor" evidence="7">
    <location>
        <position position="229"/>
    </location>
</feature>
<feature type="binding site" evidence="8">
    <location>
        <position position="205"/>
    </location>
    <ligand>
        <name>substrate</name>
    </ligand>
</feature>
<feature type="binding site" evidence="8">
    <location>
        <position position="171"/>
    </location>
    <ligand>
        <name>substrate</name>
    </ligand>
</feature>
<evidence type="ECO:0000256" key="1">
    <source>
        <dbReference type="ARBA" id="ARBA00008824"/>
    </source>
</evidence>
<dbReference type="AlphaFoldDB" id="A0A132AM33"/>
<dbReference type="Pfam" id="PF02866">
    <property type="entry name" value="Ldh_1_C"/>
    <property type="match status" value="1"/>
</dbReference>
<feature type="domain" description="Lactate/malate dehydrogenase N-terminal" evidence="12">
    <location>
        <begin position="55"/>
        <end position="197"/>
    </location>
</feature>
<proteinExistence type="inferred from homology"/>
<feature type="non-terminal residue" evidence="14">
    <location>
        <position position="1"/>
    </location>
</feature>
<evidence type="ECO:0000313" key="14">
    <source>
        <dbReference type="EMBL" id="KPM12024.1"/>
    </source>
</evidence>
<dbReference type="GO" id="GO:0006099">
    <property type="term" value="P:tricarboxylic acid cycle"/>
    <property type="evidence" value="ECO:0007669"/>
    <property type="project" value="UniProtKB-KW"/>
</dbReference>
<feature type="domain" description="Lactate/malate dehydrogenase C-terminal" evidence="13">
    <location>
        <begin position="199"/>
        <end position="362"/>
    </location>
</feature>
<dbReference type="SUPFAM" id="SSF51735">
    <property type="entry name" value="NAD(P)-binding Rossmann-fold domains"/>
    <property type="match status" value="1"/>
</dbReference>
<dbReference type="InterPro" id="IPR001236">
    <property type="entry name" value="Lactate/malate_DH_N"/>
</dbReference>
<feature type="binding site" evidence="8">
    <location>
        <position position="139"/>
    </location>
    <ligand>
        <name>substrate</name>
    </ligand>
</feature>
<comment type="similarity">
    <text evidence="1">Belongs to the LDH/MDH superfamily. MDH type 1 family.</text>
</comment>
<evidence type="ECO:0000256" key="5">
    <source>
        <dbReference type="ARBA" id="ARBA00023027"/>
    </source>
</evidence>
<accession>A0A132AM33</accession>
<dbReference type="InterPro" id="IPR022383">
    <property type="entry name" value="Lactate/malate_DH_C"/>
</dbReference>
<evidence type="ECO:0000313" key="15">
    <source>
        <dbReference type="Proteomes" id="UP000616769"/>
    </source>
</evidence>
<feature type="binding site" evidence="9">
    <location>
        <position position="280"/>
    </location>
    <ligand>
        <name>NAD(+)</name>
        <dbReference type="ChEBI" id="CHEBI:57540"/>
    </ligand>
</feature>
<dbReference type="GO" id="GO:0006108">
    <property type="term" value="P:malate metabolic process"/>
    <property type="evidence" value="ECO:0007669"/>
    <property type="project" value="InterPro"/>
</dbReference>
<comment type="catalytic activity">
    <reaction evidence="6 11">
        <text>(S)-malate + NAD(+) = oxaloacetate + NADH + H(+)</text>
        <dbReference type="Rhea" id="RHEA:21432"/>
        <dbReference type="ChEBI" id="CHEBI:15378"/>
        <dbReference type="ChEBI" id="CHEBI:15589"/>
        <dbReference type="ChEBI" id="CHEBI:16452"/>
        <dbReference type="ChEBI" id="CHEBI:57540"/>
        <dbReference type="ChEBI" id="CHEBI:57945"/>
        <dbReference type="EC" id="1.1.1.37"/>
    </reaction>
</comment>
<dbReference type="VEuPathDB" id="VectorBase:SSCA004340"/>
<evidence type="ECO:0000256" key="6">
    <source>
        <dbReference type="ARBA" id="ARBA00048313"/>
    </source>
</evidence>
<dbReference type="InterPro" id="IPR015955">
    <property type="entry name" value="Lactate_DH/Glyco_Ohase_4_C"/>
</dbReference>
<dbReference type="PANTHER" id="PTHR11540">
    <property type="entry name" value="MALATE AND LACTATE DEHYDROGENASE"/>
    <property type="match status" value="1"/>
</dbReference>
<evidence type="ECO:0000256" key="10">
    <source>
        <dbReference type="RuleBase" id="RU003369"/>
    </source>
</evidence>
<dbReference type="Proteomes" id="UP000616769">
    <property type="component" value="Unassembled WGS sequence"/>
</dbReference>
<evidence type="ECO:0000259" key="12">
    <source>
        <dbReference type="Pfam" id="PF00056"/>
    </source>
</evidence>
<reference evidence="14 15" key="1">
    <citation type="journal article" date="2015" name="Parasit. Vectors">
        <title>Draft genome of the scabies mite.</title>
        <authorList>
            <person name="Rider S.D.Jr."/>
            <person name="Morgan M.S."/>
            <person name="Arlian L.G."/>
        </authorList>
    </citation>
    <scope>NUCLEOTIDE SEQUENCE [LARGE SCALE GENOMIC DNA]</scope>
    <source>
        <strain evidence="14">Arlian Lab</strain>
    </source>
</reference>
<keyword evidence="4 10" id="KW-0560">Oxidoreductase</keyword>
<dbReference type="SUPFAM" id="SSF56327">
    <property type="entry name" value="LDH C-terminal domain-like"/>
    <property type="match status" value="1"/>
</dbReference>
<dbReference type="Gene3D" id="3.90.110.10">
    <property type="entry name" value="Lactate dehydrogenase/glycoside hydrolase, family 4, C-terminal"/>
    <property type="match status" value="1"/>
</dbReference>
<feature type="binding site" evidence="8">
    <location>
        <position position="133"/>
    </location>
    <ligand>
        <name>substrate</name>
    </ligand>
</feature>
<name>A0A132AM33_SARSC</name>
<dbReference type="OrthoDB" id="755699at2759"/>
<dbReference type="FunFam" id="3.40.50.720:FF:000013">
    <property type="entry name" value="Malate dehydrogenase"/>
    <property type="match status" value="1"/>
</dbReference>
<feature type="binding site" evidence="9">
    <location>
        <position position="146"/>
    </location>
    <ligand>
        <name>NAD(+)</name>
        <dbReference type="ChEBI" id="CHEBI:57540"/>
    </ligand>
</feature>
<dbReference type="PIRSF" id="PIRSF000102">
    <property type="entry name" value="Lac_mal_DH"/>
    <property type="match status" value="1"/>
</dbReference>
<dbReference type="InterPro" id="IPR001557">
    <property type="entry name" value="L-lactate/malate_DH"/>
</dbReference>
<feature type="binding site" evidence="9">
    <location>
        <begin position="60"/>
        <end position="66"/>
    </location>
    <ligand>
        <name>NAD(+)</name>
        <dbReference type="ChEBI" id="CHEBI:57540"/>
    </ligand>
</feature>
<dbReference type="InterPro" id="IPR001252">
    <property type="entry name" value="Malate_DH_AS"/>
</dbReference>
<sequence length="365" mass="39340">LFIENVFNVHKKFYQIGQRQFYSFHYNHLKGFSFFFKFMNLFNSIYLFTIQNNFKVTVLGASGGIGQPMSLLLKQSPLVSKLALYDIAHTPGVAADLSHINSKAQVSGFVGAEQLSDALKDAAVVVIPAGVPRKPGMTRDDLFNTNASIVRDLSDAAAQHCPQAFIAIISNPVNSTVPIASEVFKKRNAYDKNRIFGVTTLDVVRANMFVAEAKGLDPTTVNVPVIGGHAGITIIPLLSRAEPSVSFNNDQIDALTKRIQDAGTEVVKAKAGTGSATLSMAFAGARFAVSLLRALNGEEVVECSFIKSDVTECAYFSTPIVLGKNGVTKNLGLGKLSKYEEEAVAKAIPELKASIAKGEKFVQNS</sequence>
<dbReference type="InterPro" id="IPR036291">
    <property type="entry name" value="NAD(P)-bd_dom_sf"/>
</dbReference>
<dbReference type="NCBIfam" id="TIGR01772">
    <property type="entry name" value="MDH_euk_gproteo"/>
    <property type="match status" value="1"/>
</dbReference>
<dbReference type="FunFam" id="3.90.110.10:FF:000001">
    <property type="entry name" value="Malate dehydrogenase"/>
    <property type="match status" value="1"/>
</dbReference>
<evidence type="ECO:0000256" key="3">
    <source>
        <dbReference type="ARBA" id="ARBA00022532"/>
    </source>
</evidence>
<dbReference type="Gene3D" id="3.40.50.720">
    <property type="entry name" value="NAD(P)-binding Rossmann-like Domain"/>
    <property type="match status" value="1"/>
</dbReference>
<dbReference type="EMBL" id="JXLN01018606">
    <property type="protein sequence ID" value="KPM12024.1"/>
    <property type="molecule type" value="Genomic_DNA"/>
</dbReference>
<evidence type="ECO:0000256" key="2">
    <source>
        <dbReference type="ARBA" id="ARBA00011738"/>
    </source>
</evidence>
<feature type="binding site" evidence="9">
    <location>
        <position position="86"/>
    </location>
    <ligand>
        <name>NAD(+)</name>
        <dbReference type="ChEBI" id="CHEBI:57540"/>
    </ligand>
</feature>
<dbReference type="GO" id="GO:0030060">
    <property type="term" value="F:L-malate dehydrogenase (NAD+) activity"/>
    <property type="evidence" value="ECO:0007669"/>
    <property type="project" value="UniProtKB-EC"/>
</dbReference>
<evidence type="ECO:0000256" key="4">
    <source>
        <dbReference type="ARBA" id="ARBA00023002"/>
    </source>
</evidence>
<dbReference type="Pfam" id="PF00056">
    <property type="entry name" value="Ldh_1_N"/>
    <property type="match status" value="1"/>
</dbReference>
<evidence type="ECO:0000256" key="7">
    <source>
        <dbReference type="PIRSR" id="PIRSR000102-1"/>
    </source>
</evidence>
<dbReference type="InterPro" id="IPR010097">
    <property type="entry name" value="Malate_DH_type1"/>
</dbReference>
<organism evidence="14 15">
    <name type="scientific">Sarcoptes scabiei</name>
    <name type="common">Itch mite</name>
    <name type="synonym">Acarus scabiei</name>
    <dbReference type="NCBI Taxonomy" id="52283"/>
    <lineage>
        <taxon>Eukaryota</taxon>
        <taxon>Metazoa</taxon>
        <taxon>Ecdysozoa</taxon>
        <taxon>Arthropoda</taxon>
        <taxon>Chelicerata</taxon>
        <taxon>Arachnida</taxon>
        <taxon>Acari</taxon>
        <taxon>Acariformes</taxon>
        <taxon>Sarcoptiformes</taxon>
        <taxon>Astigmata</taxon>
        <taxon>Psoroptidia</taxon>
        <taxon>Sarcoptoidea</taxon>
        <taxon>Sarcoptidae</taxon>
        <taxon>Sarcoptinae</taxon>
        <taxon>Sarcoptes</taxon>
    </lineage>
</organism>